<dbReference type="InterPro" id="IPR037523">
    <property type="entry name" value="VOC_core"/>
</dbReference>
<dbReference type="AlphaFoldDB" id="M1UX37"/>
<evidence type="ECO:0000259" key="1">
    <source>
        <dbReference type="PROSITE" id="PS51819"/>
    </source>
</evidence>
<dbReference type="RefSeq" id="XP_005538972.1">
    <property type="nucleotide sequence ID" value="XM_005538915.1"/>
</dbReference>
<evidence type="ECO:0000313" key="2">
    <source>
        <dbReference type="EMBL" id="BAM82936.1"/>
    </source>
</evidence>
<dbReference type="EMBL" id="AP006501">
    <property type="protein sequence ID" value="BAM82936.1"/>
    <property type="molecule type" value="Genomic_DNA"/>
</dbReference>
<dbReference type="Gene3D" id="3.10.180.10">
    <property type="entry name" value="2,3-Dihydroxybiphenyl 1,2-Dioxygenase, domain 1"/>
    <property type="match status" value="1"/>
</dbReference>
<dbReference type="InterPro" id="IPR004360">
    <property type="entry name" value="Glyas_Fos-R_dOase_dom"/>
</dbReference>
<feature type="domain" description="VOC" evidence="1">
    <location>
        <begin position="3"/>
        <end position="117"/>
    </location>
</feature>
<dbReference type="OMA" id="FKHVMLM"/>
<sequence>MTGALWRGVLLLVSNLERSLEFYTQGLGLRVAQRTEQWAALDAPNGLLELHETDTLACSLTGYSPLLRFQVHDLDQTVRECLAQGAVMDGPVRRTVYGATAVTLRAPDGHMLALYNLETGPAQKSVPADTVKELMAAAAAKRRAPE</sequence>
<dbReference type="PROSITE" id="PS51819">
    <property type="entry name" value="VOC"/>
    <property type="match status" value="1"/>
</dbReference>
<keyword evidence="3" id="KW-1185">Reference proteome</keyword>
<proteinExistence type="predicted"/>
<dbReference type="KEGG" id="cme:CYME_CMS357C"/>
<dbReference type="PANTHER" id="PTHR33993:SF14">
    <property type="entry name" value="GB|AAF24581.1"/>
    <property type="match status" value="1"/>
</dbReference>
<gene>
    <name evidence="2" type="ORF">CYME_CMS357C</name>
</gene>
<dbReference type="Gramene" id="CMS357CT">
    <property type="protein sequence ID" value="CMS357CT"/>
    <property type="gene ID" value="CMS357C"/>
</dbReference>
<reference evidence="2 3" key="1">
    <citation type="journal article" date="2004" name="Nature">
        <title>Genome sequence of the ultrasmall unicellular red alga Cyanidioschyzon merolae 10D.</title>
        <authorList>
            <person name="Matsuzaki M."/>
            <person name="Misumi O."/>
            <person name="Shin-i T."/>
            <person name="Maruyama S."/>
            <person name="Takahara M."/>
            <person name="Miyagishima S."/>
            <person name="Mori T."/>
            <person name="Nishida K."/>
            <person name="Yagisawa F."/>
            <person name="Nishida K."/>
            <person name="Yoshida Y."/>
            <person name="Nishimura Y."/>
            <person name="Nakao S."/>
            <person name="Kobayashi T."/>
            <person name="Momoyama Y."/>
            <person name="Higashiyama T."/>
            <person name="Minoda A."/>
            <person name="Sano M."/>
            <person name="Nomoto H."/>
            <person name="Oishi K."/>
            <person name="Hayashi H."/>
            <person name="Ohta F."/>
            <person name="Nishizaka S."/>
            <person name="Haga S."/>
            <person name="Miura S."/>
            <person name="Morishita T."/>
            <person name="Kabeya Y."/>
            <person name="Terasawa K."/>
            <person name="Suzuki Y."/>
            <person name="Ishii Y."/>
            <person name="Asakawa S."/>
            <person name="Takano H."/>
            <person name="Ohta N."/>
            <person name="Kuroiwa H."/>
            <person name="Tanaka K."/>
            <person name="Shimizu N."/>
            <person name="Sugano S."/>
            <person name="Sato N."/>
            <person name="Nozaki H."/>
            <person name="Ogasawara N."/>
            <person name="Kohara Y."/>
            <person name="Kuroiwa T."/>
        </authorList>
    </citation>
    <scope>NUCLEOTIDE SEQUENCE [LARGE SCALE GENOMIC DNA]</scope>
    <source>
        <strain evidence="2 3">10D</strain>
    </source>
</reference>
<organism evidence="2 3">
    <name type="scientific">Cyanidioschyzon merolae (strain NIES-3377 / 10D)</name>
    <name type="common">Unicellular red alga</name>
    <dbReference type="NCBI Taxonomy" id="280699"/>
    <lineage>
        <taxon>Eukaryota</taxon>
        <taxon>Rhodophyta</taxon>
        <taxon>Bangiophyceae</taxon>
        <taxon>Cyanidiales</taxon>
        <taxon>Cyanidiaceae</taxon>
        <taxon>Cyanidioschyzon</taxon>
    </lineage>
</organism>
<dbReference type="PANTHER" id="PTHR33993">
    <property type="entry name" value="GLYOXALASE-RELATED"/>
    <property type="match status" value="1"/>
</dbReference>
<dbReference type="Proteomes" id="UP000007014">
    <property type="component" value="Chromosome 19"/>
</dbReference>
<dbReference type="eggNOG" id="ENOG502RZ76">
    <property type="taxonomic scope" value="Eukaryota"/>
</dbReference>
<reference evidence="2 3" key="2">
    <citation type="journal article" date="2007" name="BMC Biol.">
        <title>A 100%-complete sequence reveals unusually simple genomic features in the hot-spring red alga Cyanidioschyzon merolae.</title>
        <authorList>
            <person name="Nozaki H."/>
            <person name="Takano H."/>
            <person name="Misumi O."/>
            <person name="Terasawa K."/>
            <person name="Matsuzaki M."/>
            <person name="Maruyama S."/>
            <person name="Nishida K."/>
            <person name="Yagisawa F."/>
            <person name="Yoshida Y."/>
            <person name="Fujiwara T."/>
            <person name="Takio S."/>
            <person name="Tamura K."/>
            <person name="Chung S.J."/>
            <person name="Nakamura S."/>
            <person name="Kuroiwa H."/>
            <person name="Tanaka K."/>
            <person name="Sato N."/>
            <person name="Kuroiwa T."/>
        </authorList>
    </citation>
    <scope>NUCLEOTIDE SEQUENCE [LARGE SCALE GENOMIC DNA]</scope>
    <source>
        <strain evidence="2 3">10D</strain>
    </source>
</reference>
<dbReference type="GeneID" id="16997308"/>
<dbReference type="Pfam" id="PF00903">
    <property type="entry name" value="Glyoxalase"/>
    <property type="match status" value="1"/>
</dbReference>
<protein>
    <recommendedName>
        <fullName evidence="1">VOC domain-containing protein</fullName>
    </recommendedName>
</protein>
<dbReference type="OrthoDB" id="10267381at2759"/>
<dbReference type="SUPFAM" id="SSF54593">
    <property type="entry name" value="Glyoxalase/Bleomycin resistance protein/Dihydroxybiphenyl dioxygenase"/>
    <property type="match status" value="1"/>
</dbReference>
<evidence type="ECO:0000313" key="3">
    <source>
        <dbReference type="Proteomes" id="UP000007014"/>
    </source>
</evidence>
<accession>M1UX37</accession>
<dbReference type="HOGENOM" id="CLU_046006_10_7_1"/>
<dbReference type="InterPro" id="IPR052164">
    <property type="entry name" value="Anthracycline_SecMetBiosynth"/>
</dbReference>
<dbReference type="InterPro" id="IPR029068">
    <property type="entry name" value="Glyas_Bleomycin-R_OHBP_Dase"/>
</dbReference>
<name>M1UX37_CYAM1</name>